<reference evidence="1 2" key="1">
    <citation type="submission" date="2018-12" db="EMBL/GenBank/DDBJ databases">
        <authorList>
            <person name="Li K."/>
        </authorList>
    </citation>
    <scope>NUCLEOTIDE SEQUENCE [LARGE SCALE GENOMIC DNA]</scope>
    <source>
        <strain evidence="2">CR22</strain>
    </source>
</reference>
<dbReference type="Gene3D" id="3.30.1540.10">
    <property type="entry name" value="formyl-coa transferase, domain 3"/>
    <property type="match status" value="1"/>
</dbReference>
<evidence type="ECO:0000313" key="2">
    <source>
        <dbReference type="Proteomes" id="UP000280197"/>
    </source>
</evidence>
<dbReference type="Gene3D" id="3.40.50.10540">
    <property type="entry name" value="Crotonobetainyl-coa:carnitine coa-transferase, domain 1"/>
    <property type="match status" value="3"/>
</dbReference>
<dbReference type="PANTHER" id="PTHR48228:SF7">
    <property type="entry name" value="FATTY ACYL-COA TRANSFERASE RV3272-RELATED"/>
    <property type="match status" value="1"/>
</dbReference>
<evidence type="ECO:0008006" key="3">
    <source>
        <dbReference type="Google" id="ProtNLM"/>
    </source>
</evidence>
<dbReference type="InterPro" id="IPR003673">
    <property type="entry name" value="CoA-Trfase_fam_III"/>
</dbReference>
<dbReference type="Proteomes" id="UP000280197">
    <property type="component" value="Chromosome"/>
</dbReference>
<dbReference type="KEGG" id="saqu:EJC51_45895"/>
<dbReference type="InterPro" id="IPR050509">
    <property type="entry name" value="CoA-transferase_III"/>
</dbReference>
<dbReference type="GO" id="GO:0003824">
    <property type="term" value="F:catalytic activity"/>
    <property type="evidence" value="ECO:0007669"/>
    <property type="project" value="InterPro"/>
</dbReference>
<name>A0A3S9IED2_9ACTN</name>
<sequence length="774" mass="82815">MAASDEVTRGMLGDVRVLDLAEGGAGSLAAAILGDYGAEVLKVVARDPRREPTDALPGWLVRNRSKTLVHADASAAADRAEIGRLADSADVVVVDTLDRLTAFGVDADSLGTRRLVVRTPPYLPDGAPWSGEGESAELLSAIFGLSAYQASYPGSPVDAVYPYLVQAHGVWTATCVVAALVEYRYTGLGQLLTVSGFNAAAVFGDPVITRPDDEPDPDRGIGPEGLNPMYTRYQAADGEWVFVGGLGPKFSNLVIDIVGLRELLDDPRIGGRIERLWHIDNSRWVMKAFQERFMTRPAAEWVELLERGDVPCVQLAHREEWFRSEQMKLMDQRISLFDPVLGGIHMTGAVVDSVTVPAAVSATSGAVTVADAQWHVTPGSPATARPAVDGGQGPLAGYRAAVSGSYVAGPYVGRLLAELGVDVIKVEPLVGDPWRMQGFSLNRGYRSIAIDLSGQDGKQALGRLLTSCDVVVDNFRLGVTKRLGMSHEDLTEDRKDIVTVSVTAYGERGPLARKPGYDVVIQAAAGMMLAQGGDDEPVPYSVPPNDMTTGVCGTLASVLGIYHRTMTGEGQHLSTSLATTSVFLQSADLVEYTDRPAGRWGGRDFAGPGPTDRFYPVRDGYVRLQTAVLEPEKWRAAGIDLDDTALRSDPVTEISRALASCTRESAVAKLTAAGVPAAPARRASEVATDRGLHARHLLGTFTALDGRRFITNDRLADFARTTVDTYFMAPGLGEHSVELLAESGATAEETETLIRSGVVIDGSPIDITYLPPYR</sequence>
<keyword evidence="2" id="KW-1185">Reference proteome</keyword>
<protein>
    <recommendedName>
        <fullName evidence="3">CoA transferase</fullName>
    </recommendedName>
</protein>
<dbReference type="InterPro" id="IPR023606">
    <property type="entry name" value="CoA-Trfase_III_dom_1_sf"/>
</dbReference>
<dbReference type="RefSeq" id="WP_126276541.1">
    <property type="nucleotide sequence ID" value="NZ_CP034463.1"/>
</dbReference>
<proteinExistence type="predicted"/>
<dbReference type="PANTHER" id="PTHR48228">
    <property type="entry name" value="SUCCINYL-COA--D-CITRAMALATE COA-TRANSFERASE"/>
    <property type="match status" value="1"/>
</dbReference>
<accession>A0A3S9IED2</accession>
<gene>
    <name evidence="1" type="ORF">EJC51_45895</name>
</gene>
<organism evidence="1 2">
    <name type="scientific">Streptomyces aquilus</name>
    <dbReference type="NCBI Taxonomy" id="2548456"/>
    <lineage>
        <taxon>Bacteria</taxon>
        <taxon>Bacillati</taxon>
        <taxon>Actinomycetota</taxon>
        <taxon>Actinomycetes</taxon>
        <taxon>Kitasatosporales</taxon>
        <taxon>Streptomycetaceae</taxon>
        <taxon>Streptomyces</taxon>
    </lineage>
</organism>
<dbReference type="SUPFAM" id="SSF89796">
    <property type="entry name" value="CoA-transferase family III (CaiB/BaiF)"/>
    <property type="match status" value="2"/>
</dbReference>
<dbReference type="AlphaFoldDB" id="A0A3S9IED2"/>
<dbReference type="Pfam" id="PF02515">
    <property type="entry name" value="CoA_transf_3"/>
    <property type="match status" value="2"/>
</dbReference>
<evidence type="ECO:0000313" key="1">
    <source>
        <dbReference type="EMBL" id="AZP22740.1"/>
    </source>
</evidence>
<dbReference type="EMBL" id="CP034463">
    <property type="protein sequence ID" value="AZP22740.1"/>
    <property type="molecule type" value="Genomic_DNA"/>
</dbReference>
<dbReference type="InterPro" id="IPR044855">
    <property type="entry name" value="CoA-Trfase_III_dom3_sf"/>
</dbReference>